<gene>
    <name evidence="3" type="ORF">D3272_24135</name>
</gene>
<dbReference type="EMBL" id="QYBC01000028">
    <property type="protein sequence ID" value="RYB01787.1"/>
    <property type="molecule type" value="Genomic_DNA"/>
</dbReference>
<feature type="region of interest" description="Disordered" evidence="1">
    <location>
        <begin position="85"/>
        <end position="105"/>
    </location>
</feature>
<dbReference type="Proteomes" id="UP000289411">
    <property type="component" value="Unassembled WGS sequence"/>
</dbReference>
<feature type="signal peptide" evidence="2">
    <location>
        <begin position="1"/>
        <end position="24"/>
    </location>
</feature>
<dbReference type="RefSeq" id="WP_129221804.1">
    <property type="nucleotide sequence ID" value="NZ_QYBC01000028.1"/>
</dbReference>
<evidence type="ECO:0000256" key="2">
    <source>
        <dbReference type="SAM" id="SignalP"/>
    </source>
</evidence>
<comment type="caution">
    <text evidence="3">The sequence shown here is derived from an EMBL/GenBank/DDBJ whole genome shotgun (WGS) entry which is preliminary data.</text>
</comment>
<dbReference type="AlphaFoldDB" id="A0A4V1RHZ7"/>
<proteinExistence type="predicted"/>
<name>A0A4V1RHZ7_9HYPH</name>
<accession>A0A4V1RHZ7</accession>
<protein>
    <recommendedName>
        <fullName evidence="5">3',5'-cyclic-nucleotide phosphodiesterase</fullName>
    </recommendedName>
</protein>
<evidence type="ECO:0008006" key="5">
    <source>
        <dbReference type="Google" id="ProtNLM"/>
    </source>
</evidence>
<keyword evidence="2" id="KW-0732">Signal</keyword>
<keyword evidence="4" id="KW-1185">Reference proteome</keyword>
<evidence type="ECO:0000313" key="3">
    <source>
        <dbReference type="EMBL" id="RYB01787.1"/>
    </source>
</evidence>
<reference evidence="3 4" key="2">
    <citation type="submission" date="2019-02" db="EMBL/GenBank/DDBJ databases">
        <title>'Lichenibacterium ramalinii' gen. nov. sp. nov., 'Lichenibacterium minor' gen. nov. sp. nov.</title>
        <authorList>
            <person name="Pankratov T."/>
        </authorList>
    </citation>
    <scope>NUCLEOTIDE SEQUENCE [LARGE SCALE GENOMIC DNA]</scope>
    <source>
        <strain evidence="3 4">RmlP001</strain>
    </source>
</reference>
<sequence length="105" mass="11536">MARTRSFVSPVTVLISAWPCLAAAQPTISPDLQQEAMTCAGEAMQICPDVWTAEDHGLACMTGKRAAFSQRCRAVYDKVDHALHPPATSRFESGHDRARPHEESR</sequence>
<feature type="chain" id="PRO_5020822627" description="3',5'-cyclic-nucleotide phosphodiesterase" evidence="2">
    <location>
        <begin position="25"/>
        <end position="105"/>
    </location>
</feature>
<evidence type="ECO:0000256" key="1">
    <source>
        <dbReference type="SAM" id="MobiDB-lite"/>
    </source>
</evidence>
<dbReference type="OrthoDB" id="9879904at2"/>
<feature type="compositionally biased region" description="Basic and acidic residues" evidence="1">
    <location>
        <begin position="92"/>
        <end position="105"/>
    </location>
</feature>
<reference evidence="3 4" key="1">
    <citation type="submission" date="2018-09" db="EMBL/GenBank/DDBJ databases">
        <authorList>
            <person name="Grouzdev D.S."/>
            <person name="Krutkina M.S."/>
        </authorList>
    </citation>
    <scope>NUCLEOTIDE SEQUENCE [LARGE SCALE GENOMIC DNA]</scope>
    <source>
        <strain evidence="3 4">RmlP001</strain>
    </source>
</reference>
<organism evidence="3 4">
    <name type="scientific">Lichenibacterium ramalinae</name>
    <dbReference type="NCBI Taxonomy" id="2316527"/>
    <lineage>
        <taxon>Bacteria</taxon>
        <taxon>Pseudomonadati</taxon>
        <taxon>Pseudomonadota</taxon>
        <taxon>Alphaproteobacteria</taxon>
        <taxon>Hyphomicrobiales</taxon>
        <taxon>Lichenihabitantaceae</taxon>
        <taxon>Lichenibacterium</taxon>
    </lineage>
</organism>
<evidence type="ECO:0000313" key="4">
    <source>
        <dbReference type="Proteomes" id="UP000289411"/>
    </source>
</evidence>